<feature type="transmembrane region" description="Helical" evidence="3">
    <location>
        <begin position="82"/>
        <end position="101"/>
    </location>
</feature>
<sequence length="259" mass="29995">MLRSIPNVQLNDRPISVDDVPSPEQASDRRNISNESSQCEETFRPSFILKVFCFHWFVAVGLFTLGLYLTLKPQINCTGYNLIVYLQLGFWIGTYAVNDLIKPSCRKMLRQDYRLYRRLSIYRKRPLQIVSVWNTVLIATQEYVSNHYPQHESSLINGEECKVIWSTPQTFVVAFSGLQMLALTVFYVPAFVKLIGIACRVDPGPEFVTRSARLTTLEIRPELTIEDRLMQCAEQIKEIQRVNKKLRQTAKKLRINDDV</sequence>
<keyword evidence="3" id="KW-0812">Transmembrane</keyword>
<feature type="transmembrane region" description="Helical" evidence="3">
    <location>
        <begin position="171"/>
        <end position="192"/>
    </location>
</feature>
<evidence type="ECO:0000256" key="2">
    <source>
        <dbReference type="SAM" id="MobiDB-lite"/>
    </source>
</evidence>
<protein>
    <submittedName>
        <fullName evidence="4">(northern house mosquito) hypothetical protein</fullName>
    </submittedName>
</protein>
<evidence type="ECO:0000256" key="1">
    <source>
        <dbReference type="SAM" id="Coils"/>
    </source>
</evidence>
<keyword evidence="3" id="KW-1133">Transmembrane helix</keyword>
<dbReference type="EMBL" id="HBUE01324619">
    <property type="protein sequence ID" value="CAG6590170.1"/>
    <property type="molecule type" value="Transcribed_RNA"/>
</dbReference>
<evidence type="ECO:0000313" key="4">
    <source>
        <dbReference type="EMBL" id="CAG6538158.1"/>
    </source>
</evidence>
<dbReference type="InterPro" id="IPR029399">
    <property type="entry name" value="TMEM192"/>
</dbReference>
<dbReference type="EMBL" id="HBUE01036569">
    <property type="protein sequence ID" value="CAG6458962.1"/>
    <property type="molecule type" value="Transcribed_RNA"/>
</dbReference>
<accession>A0A8D8HPB9</accession>
<keyword evidence="1" id="KW-0175">Coiled coil</keyword>
<dbReference type="EMBL" id="HBUE01218056">
    <property type="protein sequence ID" value="CAG6538158.1"/>
    <property type="molecule type" value="Transcribed_RNA"/>
</dbReference>
<dbReference type="AlphaFoldDB" id="A0A8D8HPB9"/>
<evidence type="ECO:0000256" key="3">
    <source>
        <dbReference type="SAM" id="Phobius"/>
    </source>
</evidence>
<reference evidence="4" key="1">
    <citation type="submission" date="2021-05" db="EMBL/GenBank/DDBJ databases">
        <authorList>
            <person name="Alioto T."/>
            <person name="Alioto T."/>
            <person name="Gomez Garrido J."/>
        </authorList>
    </citation>
    <scope>NUCLEOTIDE SEQUENCE</scope>
</reference>
<organism evidence="4">
    <name type="scientific">Culex pipiens</name>
    <name type="common">House mosquito</name>
    <dbReference type="NCBI Taxonomy" id="7175"/>
    <lineage>
        <taxon>Eukaryota</taxon>
        <taxon>Metazoa</taxon>
        <taxon>Ecdysozoa</taxon>
        <taxon>Arthropoda</taxon>
        <taxon>Hexapoda</taxon>
        <taxon>Insecta</taxon>
        <taxon>Pterygota</taxon>
        <taxon>Neoptera</taxon>
        <taxon>Endopterygota</taxon>
        <taxon>Diptera</taxon>
        <taxon>Nematocera</taxon>
        <taxon>Culicoidea</taxon>
        <taxon>Culicidae</taxon>
        <taxon>Culicinae</taxon>
        <taxon>Culicini</taxon>
        <taxon>Culex</taxon>
        <taxon>Culex</taxon>
    </lineage>
</organism>
<name>A0A8D8HPB9_CULPI</name>
<proteinExistence type="predicted"/>
<dbReference type="Pfam" id="PF14802">
    <property type="entry name" value="TMEM192"/>
    <property type="match status" value="1"/>
</dbReference>
<feature type="region of interest" description="Disordered" evidence="2">
    <location>
        <begin position="12"/>
        <end position="34"/>
    </location>
</feature>
<feature type="transmembrane region" description="Helical" evidence="3">
    <location>
        <begin position="47"/>
        <end position="70"/>
    </location>
</feature>
<feature type="coiled-coil region" evidence="1">
    <location>
        <begin position="229"/>
        <end position="256"/>
    </location>
</feature>
<keyword evidence="3" id="KW-0472">Membrane</keyword>